<accession>A0AAJ7EBD2</accession>
<keyword evidence="3" id="KW-1003">Cell membrane</keyword>
<organism evidence="12">
    <name type="scientific">Papilio xuthus</name>
    <name type="common">Asian swallowtail butterfly</name>
    <dbReference type="NCBI Taxonomy" id="66420"/>
    <lineage>
        <taxon>Eukaryota</taxon>
        <taxon>Metazoa</taxon>
        <taxon>Ecdysozoa</taxon>
        <taxon>Arthropoda</taxon>
        <taxon>Hexapoda</taxon>
        <taxon>Insecta</taxon>
        <taxon>Pterygota</taxon>
        <taxon>Neoptera</taxon>
        <taxon>Endopterygota</taxon>
        <taxon>Lepidoptera</taxon>
        <taxon>Glossata</taxon>
        <taxon>Ditrysia</taxon>
        <taxon>Papilionoidea</taxon>
        <taxon>Papilionidae</taxon>
        <taxon>Papilioninae</taxon>
        <taxon>Papilio</taxon>
    </lineage>
</organism>
<evidence type="ECO:0000256" key="7">
    <source>
        <dbReference type="ARBA" id="ARBA00023170"/>
    </source>
</evidence>
<keyword evidence="8" id="KW-0325">Glycoprotein</keyword>
<dbReference type="GO" id="GO:0015276">
    <property type="term" value="F:ligand-gated monoatomic ion channel activity"/>
    <property type="evidence" value="ECO:0007669"/>
    <property type="project" value="InterPro"/>
</dbReference>
<evidence type="ECO:0000256" key="3">
    <source>
        <dbReference type="ARBA" id="ARBA00022475"/>
    </source>
</evidence>
<keyword evidence="7" id="KW-0675">Receptor</keyword>
<feature type="transmembrane region" description="Helical" evidence="9">
    <location>
        <begin position="599"/>
        <end position="626"/>
    </location>
</feature>
<comment type="subcellular location">
    <subcellularLocation>
        <location evidence="1">Cell membrane</location>
        <topology evidence="1">Multi-pass membrane protein</topology>
    </subcellularLocation>
</comment>
<name>A0AAJ7EBD2_PAPXU</name>
<feature type="transmembrane region" description="Helical" evidence="9">
    <location>
        <begin position="392"/>
        <end position="410"/>
    </location>
</feature>
<keyword evidence="4 9" id="KW-0812">Transmembrane</keyword>
<evidence type="ECO:0000313" key="12">
    <source>
        <dbReference type="RefSeq" id="XP_013170508.1"/>
    </source>
</evidence>
<dbReference type="Pfam" id="PF00060">
    <property type="entry name" value="Lig_chan"/>
    <property type="match status" value="1"/>
</dbReference>
<evidence type="ECO:0000256" key="5">
    <source>
        <dbReference type="ARBA" id="ARBA00022989"/>
    </source>
</evidence>
<dbReference type="SUPFAM" id="SSF53850">
    <property type="entry name" value="Periplasmic binding protein-like II"/>
    <property type="match status" value="1"/>
</dbReference>
<gene>
    <name evidence="12" type="primary">LOC106119928</name>
</gene>
<feature type="domain" description="Ionotropic glutamate receptor C-terminal" evidence="11">
    <location>
        <begin position="361"/>
        <end position="462"/>
    </location>
</feature>
<feature type="transmembrane region" description="Helical" evidence="9">
    <location>
        <begin position="361"/>
        <end position="380"/>
    </location>
</feature>
<evidence type="ECO:0000256" key="8">
    <source>
        <dbReference type="ARBA" id="ARBA00023180"/>
    </source>
</evidence>
<evidence type="ECO:0000256" key="4">
    <source>
        <dbReference type="ARBA" id="ARBA00022692"/>
    </source>
</evidence>
<dbReference type="GO" id="GO:0005886">
    <property type="term" value="C:plasma membrane"/>
    <property type="evidence" value="ECO:0007669"/>
    <property type="project" value="UniProtKB-SubCell"/>
</dbReference>
<sequence length="641" mass="73809">MCDGNSLRYLFLSIFVLLTFAENSLLMTTENFSQTAKSAECVLKLSAKYFVEKIALSGSIVVININSYASTTQSLLLQTINSGMKYSVMVKDSTFPHANATHFPEKAKNYMLILEDKSELTRNILQVHQLPSWNPLAKAVVYYQLRAGEVGENVAIDFINELRTYKLLKSIVLIHDDLEDEVISYSWRPYTDKNCGDECNSVYILDICQDENFVEVEQLRNTIPIDLKGCPLIVHAIVAEPYVMSPSRKISKEADIYEFDKGGEVNLVKTIAEFTNMSLYIFMSEQEENWGTINRNGTATGTYGLLRNDSIDLMIGNIEVTRRLRKWFSPTKSYTQDEMTWCVPRAKEAATWDNLLIIFQWPTWVAMFFGCIIMGTLFHIFYCNENLKPVSIVRSILVTFNMLLGWTVSFKPKSTTFRILVFSWLFFSMNMTISYESLLRSFLMHPRFEKQISTESELIRSGISFGGREIYRTYFEMNNSTSPHLFSNYEGTTFSEGVRRTAFDKDFAVVASRRQAEYQDQNLGKGTSYIYCFPESDNLYKYSVVLLARKWFPILDRFNSIIRSVIENGLIEKWNRELFIHRPSVERVGTILPLSIQHLLGAFAFILIMYALTILVFVGELVMGYIEKRKLAVKAVYPFKI</sequence>
<evidence type="ECO:0000256" key="10">
    <source>
        <dbReference type="SAM" id="SignalP"/>
    </source>
</evidence>
<dbReference type="GO" id="GO:0050906">
    <property type="term" value="P:detection of stimulus involved in sensory perception"/>
    <property type="evidence" value="ECO:0007669"/>
    <property type="project" value="UniProtKB-ARBA"/>
</dbReference>
<comment type="similarity">
    <text evidence="2">Belongs to the glutamate-gated ion channel (TC 1.A.10.1) family.</text>
</comment>
<protein>
    <submittedName>
        <fullName evidence="12">Uncharacterized protein LOC106119928</fullName>
    </submittedName>
</protein>
<feature type="transmembrane region" description="Helical" evidence="9">
    <location>
        <begin position="416"/>
        <end position="435"/>
    </location>
</feature>
<reference evidence="12" key="1">
    <citation type="submission" date="2025-08" db="UniProtKB">
        <authorList>
            <consortium name="RefSeq"/>
        </authorList>
    </citation>
    <scope>IDENTIFICATION</scope>
</reference>
<dbReference type="InterPro" id="IPR052192">
    <property type="entry name" value="Insect_Ionotropic_Sensory_Rcpt"/>
</dbReference>
<dbReference type="RefSeq" id="XP_013170508.1">
    <property type="nucleotide sequence ID" value="XM_013315054.1"/>
</dbReference>
<dbReference type="InterPro" id="IPR001320">
    <property type="entry name" value="Iontro_rcpt_C"/>
</dbReference>
<keyword evidence="6 9" id="KW-0472">Membrane</keyword>
<feature type="chain" id="PRO_5042522837" evidence="10">
    <location>
        <begin position="22"/>
        <end position="641"/>
    </location>
</feature>
<feature type="signal peptide" evidence="10">
    <location>
        <begin position="1"/>
        <end position="21"/>
    </location>
</feature>
<evidence type="ECO:0000256" key="6">
    <source>
        <dbReference type="ARBA" id="ARBA00023136"/>
    </source>
</evidence>
<dbReference type="Gene3D" id="1.10.287.70">
    <property type="match status" value="1"/>
</dbReference>
<dbReference type="Gene3D" id="3.40.190.10">
    <property type="entry name" value="Periplasmic binding protein-like II"/>
    <property type="match status" value="1"/>
</dbReference>
<evidence type="ECO:0000256" key="9">
    <source>
        <dbReference type="SAM" id="Phobius"/>
    </source>
</evidence>
<dbReference type="GeneID" id="106119928"/>
<proteinExistence type="inferred from homology"/>
<dbReference type="AlphaFoldDB" id="A0AAJ7EBD2"/>
<keyword evidence="5 9" id="KW-1133">Transmembrane helix</keyword>
<dbReference type="PANTHER" id="PTHR42643">
    <property type="entry name" value="IONOTROPIC RECEPTOR 20A-RELATED"/>
    <property type="match status" value="1"/>
</dbReference>
<keyword evidence="10" id="KW-0732">Signal</keyword>
<dbReference type="PANTHER" id="PTHR42643:SF30">
    <property type="entry name" value="IONOTROPIC RECEPTOR 40A-RELATED"/>
    <property type="match status" value="1"/>
</dbReference>
<dbReference type="Proteomes" id="UP000694872">
    <property type="component" value="Unplaced"/>
</dbReference>
<evidence type="ECO:0000259" key="11">
    <source>
        <dbReference type="Pfam" id="PF00060"/>
    </source>
</evidence>
<evidence type="ECO:0000256" key="1">
    <source>
        <dbReference type="ARBA" id="ARBA00004651"/>
    </source>
</evidence>
<evidence type="ECO:0000256" key="2">
    <source>
        <dbReference type="ARBA" id="ARBA00008685"/>
    </source>
</evidence>
<dbReference type="KEGG" id="pxu:106119928"/>